<dbReference type="PANTHER" id="PTHR43630:SF2">
    <property type="entry name" value="GLYCOSYLTRANSFERASE"/>
    <property type="match status" value="1"/>
</dbReference>
<dbReference type="Gene3D" id="1.25.40.10">
    <property type="entry name" value="Tetratricopeptide repeat domain"/>
    <property type="match status" value="5"/>
</dbReference>
<dbReference type="InterPro" id="IPR011990">
    <property type="entry name" value="TPR-like_helical_dom_sf"/>
</dbReference>
<dbReference type="GO" id="GO:0016740">
    <property type="term" value="F:transferase activity"/>
    <property type="evidence" value="ECO:0007669"/>
    <property type="project" value="UniProtKB-KW"/>
</dbReference>
<feature type="domain" description="Glycosyltransferase 2-like" evidence="2">
    <location>
        <begin position="1"/>
        <end position="107"/>
    </location>
</feature>
<dbReference type="EMBL" id="CP002048">
    <property type="protein sequence ID" value="ADI00832.1"/>
    <property type="molecule type" value="Genomic_DNA"/>
</dbReference>
<dbReference type="SUPFAM" id="SSF48452">
    <property type="entry name" value="TPR-like"/>
    <property type="match status" value="3"/>
</dbReference>
<evidence type="ECO:0000313" key="3">
    <source>
        <dbReference type="EMBL" id="ADI00832.1"/>
    </source>
</evidence>
<reference evidence="3 4" key="2">
    <citation type="journal article" date="2010" name="Stand. Genomic Sci.">
        <title>Complete genome sequence of Syntrophothermus lipocalidus type strain (TGB-C1).</title>
        <authorList>
            <person name="Djao O.D."/>
            <person name="Zhang X."/>
            <person name="Lucas S."/>
            <person name="Lapidus A."/>
            <person name="Del Rio T.G."/>
            <person name="Nolan M."/>
            <person name="Tice H."/>
            <person name="Cheng J.F."/>
            <person name="Han C."/>
            <person name="Tapia R."/>
            <person name="Goodwin L."/>
            <person name="Pitluck S."/>
            <person name="Liolios K."/>
            <person name="Ivanova N."/>
            <person name="Mavromatis K."/>
            <person name="Mikhailova N."/>
            <person name="Ovchinnikova G."/>
            <person name="Pati A."/>
            <person name="Brambilla E."/>
            <person name="Chen A."/>
            <person name="Palaniappan K."/>
            <person name="Land M."/>
            <person name="Hauser L."/>
            <person name="Chang Y.J."/>
            <person name="Jeffries C.D."/>
            <person name="Rohde M."/>
            <person name="Sikorski J."/>
            <person name="Spring S."/>
            <person name="Goker M."/>
            <person name="Detter J.C."/>
            <person name="Woyke T."/>
            <person name="Bristow J."/>
            <person name="Eisen J.A."/>
            <person name="Markowitz V."/>
            <person name="Hugenholtz P."/>
            <person name="Kyrpides N.C."/>
            <person name="Klenk H.P."/>
        </authorList>
    </citation>
    <scope>NUCLEOTIDE SEQUENCE [LARGE SCALE GENOMIC DNA]</scope>
    <source>
        <strain evidence="4">DSM 12680 / TGB-C1</strain>
    </source>
</reference>
<feature type="repeat" description="TPR" evidence="1">
    <location>
        <begin position="268"/>
        <end position="301"/>
    </location>
</feature>
<dbReference type="Proteomes" id="UP000000378">
    <property type="component" value="Chromosome"/>
</dbReference>
<dbReference type="SMART" id="SM00028">
    <property type="entry name" value="TPR"/>
    <property type="match status" value="11"/>
</dbReference>
<dbReference type="PANTHER" id="PTHR43630">
    <property type="entry name" value="POLY-BETA-1,6-N-ACETYL-D-GLUCOSAMINE SYNTHASE"/>
    <property type="match status" value="1"/>
</dbReference>
<organism evidence="3 4">
    <name type="scientific">Syntrophothermus lipocalidus (strain DSM 12680 / TGB-C1)</name>
    <dbReference type="NCBI Taxonomy" id="643648"/>
    <lineage>
        <taxon>Bacteria</taxon>
        <taxon>Bacillati</taxon>
        <taxon>Bacillota</taxon>
        <taxon>Clostridia</taxon>
        <taxon>Eubacteriales</taxon>
        <taxon>Syntrophomonadaceae</taxon>
        <taxon>Syntrophothermus</taxon>
    </lineage>
</organism>
<dbReference type="Pfam" id="PF13432">
    <property type="entry name" value="TPR_16"/>
    <property type="match status" value="1"/>
</dbReference>
<dbReference type="RefSeq" id="WP_013174236.1">
    <property type="nucleotide sequence ID" value="NC_014220.1"/>
</dbReference>
<dbReference type="STRING" id="643648.Slip_0025"/>
<dbReference type="InterPro" id="IPR029044">
    <property type="entry name" value="Nucleotide-diphossugar_trans"/>
</dbReference>
<protein>
    <submittedName>
        <fullName evidence="3">Glycosyl transferase family 2</fullName>
    </submittedName>
</protein>
<evidence type="ECO:0000256" key="1">
    <source>
        <dbReference type="PROSITE-ProRule" id="PRU00339"/>
    </source>
</evidence>
<dbReference type="PROSITE" id="PS50293">
    <property type="entry name" value="TPR_REGION"/>
    <property type="match status" value="1"/>
</dbReference>
<feature type="repeat" description="TPR" evidence="1">
    <location>
        <begin position="959"/>
        <end position="992"/>
    </location>
</feature>
<dbReference type="Pfam" id="PF00515">
    <property type="entry name" value="TPR_1"/>
    <property type="match status" value="1"/>
</dbReference>
<keyword evidence="1" id="KW-0802">TPR repeat</keyword>
<dbReference type="PROSITE" id="PS50005">
    <property type="entry name" value="TPR"/>
    <property type="match status" value="3"/>
</dbReference>
<dbReference type="HOGENOM" id="CLU_271257_0_0_9"/>
<dbReference type="OrthoDB" id="9815923at2"/>
<dbReference type="SUPFAM" id="SSF53448">
    <property type="entry name" value="Nucleotide-diphospho-sugar transferases"/>
    <property type="match status" value="2"/>
</dbReference>
<evidence type="ECO:0000259" key="2">
    <source>
        <dbReference type="Pfam" id="PF00535"/>
    </source>
</evidence>
<reference evidence="4" key="1">
    <citation type="journal article" date="2010" name="Stand. Genomic Sci.">
        <title>Complete genome sequence of Syntrophothermus lipocalidus type strain (TGB-C1T).</title>
        <authorList>
            <consortium name="US DOE Joint Genome Institute (JGI-PGF)"/>
            <person name="Djao O."/>
            <person name="Zhang X."/>
            <person name="Lucas S."/>
            <person name="Lapidus A."/>
            <person name="Glavina Del Rio T."/>
            <person name="Nolan M."/>
            <person name="Tice H."/>
            <person name="Cheng J."/>
            <person name="Han C."/>
            <person name="Tapia R."/>
            <person name="Goodwin L."/>
            <person name="Pitluck S."/>
            <person name="Liolios K."/>
            <person name="Ivanova N."/>
            <person name="Mavromatis K."/>
            <person name="Mikhailova N."/>
            <person name="Ovchinnikova G."/>
            <person name="Pati A."/>
            <person name="Brambilla E."/>
            <person name="Chen A."/>
            <person name="Palaniappan K."/>
            <person name="Land M."/>
            <person name="Hauser L."/>
            <person name="Chang Y."/>
            <person name="Jeffries C."/>
            <person name="Rohde M."/>
            <person name="Sikorski J."/>
            <person name="Spring S."/>
            <person name="Goker M."/>
            <person name="Detter J."/>
            <person name="Woyke T."/>
            <person name="Bristow J."/>
            <person name="Eisen J."/>
            <person name="Markowitz V."/>
            <person name="Hugenholtz P."/>
            <person name="Kyrpides N."/>
            <person name="Klenk H."/>
        </authorList>
    </citation>
    <scope>NUCLEOTIDE SEQUENCE [LARGE SCALE GENOMIC DNA]</scope>
    <source>
        <strain evidence="4">DSM 12680 / TGB-C1</strain>
    </source>
</reference>
<dbReference type="Pfam" id="PF13181">
    <property type="entry name" value="TPR_8"/>
    <property type="match status" value="2"/>
</dbReference>
<dbReference type="CAZy" id="GT2">
    <property type="family name" value="Glycosyltransferase Family 2"/>
</dbReference>
<dbReference type="InterPro" id="IPR019734">
    <property type="entry name" value="TPR_rpt"/>
</dbReference>
<dbReference type="Gene3D" id="3.90.550.10">
    <property type="entry name" value="Spore Coat Polysaccharide Biosynthesis Protein SpsA, Chain A"/>
    <property type="match status" value="2"/>
</dbReference>
<dbReference type="AlphaFoldDB" id="D7CIG7"/>
<dbReference type="InterPro" id="IPR001173">
    <property type="entry name" value="Glyco_trans_2-like"/>
</dbReference>
<evidence type="ECO:0000313" key="4">
    <source>
        <dbReference type="Proteomes" id="UP000000378"/>
    </source>
</evidence>
<dbReference type="KEGG" id="slp:Slip_0025"/>
<proteinExistence type="predicted"/>
<dbReference type="SUPFAM" id="SSF81901">
    <property type="entry name" value="HCP-like"/>
    <property type="match status" value="1"/>
</dbReference>
<sequence>MIVKNEANNLPRCLESIAEIAQQIVVVDTGSIDDTVDIAGRHGAEIFYFSWNDSFSDARNHSLAFARGQWILVMDADDELVQEDIPKLKELMSTETAEAYFLQTINSNDLHGCHRGTCHLTLRLFRNRPEYRYIGRIHESIIPSIVEHAGQKAIKVAPEVRIIHYGYAKQEVEQKNKIWRNLSLLNKELESRPPDSFLYYNLGVEYFRLGDYAKALEYFDQAEADIRWEAAFAPSLVRKKADCLAFMDRNREAIQYLEKALDLYPDYTDLVYRLGLVYMGNHDLLRAVQCFHKCLNMGESPPHYPHEEGINSYLAYQALGNAYEMMLERDRAVSAFRCQLISKPTDLQPVANIIRLLLVEKGLDATLSYLDTWFDFSTPAANLGVSDLFLLHYCPTAALKFLDRAVNLGTTGDYCHALKGEALLLAGRYKEALAELEAVAPESPYYSRTLRNRCLLLWASGCYDEARSLIEHLWSPEPARDVYLVAQGALEGSSLPLSLPVGESTFNLSLYLNLLEKCICLRNWDLVKKLSSVAENFPELSPALGKALYRQGCPNQAAEWLDRGYSFALANQDQEALLMLARILRKKGMFYRAKQVLKETINQMPAELEAFIELADVYHEQALQAVGRVPGTDVLVSLLKKEIHPRLSVCMIVKDEAEFLPRCLASIREIADEIVVVDTGSTDNTPEIALMNGARLFKIKWPEDFAAARNFALDQATGDWILIIDADEELNPNDKAKIRKLLYTEGIEGFCFQIVNFYGQEAGPDFMTDIACRLFRNRPYYRFRRSLHEQVVDGIIARSGPSSVKIANVRILHYGYLSPVAARKKKLERNLPIVQRALALDPENRFLYYSLGVELLNAGRYEEALLNLERCYQPGLSYSSDVVLKKIVCLKEMSRFAEALALIEESLVHYPQFTDLVFLQGEISFQLGEYEKAASCFRQCLQMGDAPVIYCGTNGVGTFRAWDFLGQTLESLGQDLEAEQAYQQALIANPKYHQPLYRWARLLRRRQTATEVADTLKNYIDLSDPSALLLLADVFMSTLDYQESLDFVYAARQKITKNPVLEQRCLYMEGLCLAYLRRFSESAELFRTVPPRSHYYVSCLVWQYILALTVQDQDTALLILDKLIQANNTLGRRFLAAHQAAFGREHKSVYAPDLLAVMEEIGDRLNSIGATELAGQVLAAAQSLSKTNPAFPATKA</sequence>
<name>D7CIG7_SYNLT</name>
<keyword evidence="3" id="KW-0808">Transferase</keyword>
<accession>D7CIG7</accession>
<feature type="repeat" description="TPR" evidence="1">
    <location>
        <begin position="196"/>
        <end position="229"/>
    </location>
</feature>
<gene>
    <name evidence="3" type="ordered locus">Slip_0025</name>
</gene>
<feature type="domain" description="Glycosyltransferase 2-like" evidence="2">
    <location>
        <begin position="648"/>
        <end position="775"/>
    </location>
</feature>
<keyword evidence="4" id="KW-1185">Reference proteome</keyword>
<dbReference type="Pfam" id="PF00535">
    <property type="entry name" value="Glycos_transf_2"/>
    <property type="match status" value="2"/>
</dbReference>
<dbReference type="eggNOG" id="COG0457">
    <property type="taxonomic scope" value="Bacteria"/>
</dbReference>
<dbReference type="eggNOG" id="COG0463">
    <property type="taxonomic scope" value="Bacteria"/>
</dbReference>
<dbReference type="CDD" id="cd02511">
    <property type="entry name" value="Beta4Glucosyltransferase"/>
    <property type="match status" value="2"/>
</dbReference>